<dbReference type="Pfam" id="PF00106">
    <property type="entry name" value="adh_short"/>
    <property type="match status" value="1"/>
</dbReference>
<dbReference type="Gene3D" id="3.40.50.720">
    <property type="entry name" value="NAD(P)-binding Rossmann-like Domain"/>
    <property type="match status" value="1"/>
</dbReference>
<dbReference type="AlphaFoldDB" id="A0AAI8VXF1"/>
<reference evidence="2" key="1">
    <citation type="submission" date="2023-10" db="EMBL/GenBank/DDBJ databases">
        <authorList>
            <person name="Hackl T."/>
        </authorList>
    </citation>
    <scope>NUCLEOTIDE SEQUENCE</scope>
</reference>
<dbReference type="SUPFAM" id="SSF51735">
    <property type="entry name" value="NAD(P)-binding Rossmann-fold domains"/>
    <property type="match status" value="1"/>
</dbReference>
<proteinExistence type="predicted"/>
<protein>
    <submittedName>
        <fullName evidence="2">Uu.00g009600.m01.CDS01</fullName>
    </submittedName>
</protein>
<gene>
    <name evidence="2" type="ORF">KHLLAP_LOCUS13309</name>
</gene>
<name>A0AAI8VXF1_9PEZI</name>
<dbReference type="InterPro" id="IPR002347">
    <property type="entry name" value="SDR_fam"/>
</dbReference>
<evidence type="ECO:0000313" key="2">
    <source>
        <dbReference type="EMBL" id="CAJ2512841.1"/>
    </source>
</evidence>
<evidence type="ECO:0000256" key="1">
    <source>
        <dbReference type="ARBA" id="ARBA00023002"/>
    </source>
</evidence>
<keyword evidence="1" id="KW-0560">Oxidoreductase</keyword>
<dbReference type="PRINTS" id="PR00081">
    <property type="entry name" value="GDHRDH"/>
</dbReference>
<dbReference type="EMBL" id="CAUWAG010000020">
    <property type="protein sequence ID" value="CAJ2512841.1"/>
    <property type="molecule type" value="Genomic_DNA"/>
</dbReference>
<sequence length="346" mass="37885">MTTFRDSPEKEASYSSFLYRQLFVHPSAVAHKDVSLHGKIAIITGSNGGLGFECARQLLDLGLSKLIIAVRNEAKGKKASAELSAGRALKTGAIEVWKLDLSSCDSVLAFAERARTLERLDVVVLNAGLNKLTFSLNPSTGHEESIQVHYLSNTLLLMLLLPIIKAKRQQGKPGRKVLISSDRAAWAPFKEKYTAERLLTAMDQPESFDLWDRYSTSKLLGLLFLVKLAKRVPPSVVVVNAPNPGYCYGSRLGRETAGVVKLVGDAMARIFGRSTPIGARVIAHAVVRAGEDSHGQYIGDCELKAMAPMIYTTEGQKLAQQLWRETMDELSFAGVEEIVREVSGLK</sequence>
<dbReference type="GO" id="GO:0016491">
    <property type="term" value="F:oxidoreductase activity"/>
    <property type="evidence" value="ECO:0007669"/>
    <property type="project" value="UniProtKB-KW"/>
</dbReference>
<dbReference type="PANTHER" id="PTHR43157:SF31">
    <property type="entry name" value="PHOSPHATIDYLINOSITOL-GLYCAN BIOSYNTHESIS CLASS F PROTEIN"/>
    <property type="match status" value="1"/>
</dbReference>
<dbReference type="Proteomes" id="UP001295740">
    <property type="component" value="Unassembled WGS sequence"/>
</dbReference>
<organism evidence="2 3">
    <name type="scientific">Anthostomella pinea</name>
    <dbReference type="NCBI Taxonomy" id="933095"/>
    <lineage>
        <taxon>Eukaryota</taxon>
        <taxon>Fungi</taxon>
        <taxon>Dikarya</taxon>
        <taxon>Ascomycota</taxon>
        <taxon>Pezizomycotina</taxon>
        <taxon>Sordariomycetes</taxon>
        <taxon>Xylariomycetidae</taxon>
        <taxon>Xylariales</taxon>
        <taxon>Xylariaceae</taxon>
        <taxon>Anthostomella</taxon>
    </lineage>
</organism>
<keyword evidence="3" id="KW-1185">Reference proteome</keyword>
<dbReference type="PANTHER" id="PTHR43157">
    <property type="entry name" value="PHOSPHATIDYLINOSITOL-GLYCAN BIOSYNTHESIS CLASS F PROTEIN-RELATED"/>
    <property type="match status" value="1"/>
</dbReference>
<dbReference type="InterPro" id="IPR036291">
    <property type="entry name" value="NAD(P)-bd_dom_sf"/>
</dbReference>
<comment type="caution">
    <text evidence="2">The sequence shown here is derived from an EMBL/GenBank/DDBJ whole genome shotgun (WGS) entry which is preliminary data.</text>
</comment>
<accession>A0AAI8VXF1</accession>
<evidence type="ECO:0000313" key="3">
    <source>
        <dbReference type="Proteomes" id="UP001295740"/>
    </source>
</evidence>